<proteinExistence type="predicted"/>
<evidence type="ECO:0000313" key="2">
    <source>
        <dbReference type="Proteomes" id="UP000235310"/>
    </source>
</evidence>
<protein>
    <submittedName>
        <fullName evidence="1">Uncharacterized protein</fullName>
    </submittedName>
</protein>
<keyword evidence="1" id="KW-0614">Plasmid</keyword>
<sequence>MRVHLYDDCAGVLYLASGRTISINPRQFCSVIEAQEVITDWAKRLGIIGQNDTISACS</sequence>
<evidence type="ECO:0000313" key="1">
    <source>
        <dbReference type="EMBL" id="XNH96922.1"/>
    </source>
</evidence>
<organism evidence="1 2">
    <name type="scientific">Vibrio cyclitrophicus</name>
    <dbReference type="NCBI Taxonomy" id="47951"/>
    <lineage>
        <taxon>Bacteria</taxon>
        <taxon>Pseudomonadati</taxon>
        <taxon>Pseudomonadota</taxon>
        <taxon>Gammaproteobacteria</taxon>
        <taxon>Vibrionales</taxon>
        <taxon>Vibrionaceae</taxon>
        <taxon>Vibrio</taxon>
    </lineage>
</organism>
<gene>
    <name evidence="1" type="ORF">BCS90_24460</name>
</gene>
<reference evidence="1 2" key="1">
    <citation type="journal article" date="2018" name="Nature">
        <title>A major lineage of non-tailed dsDNA viruses as unrecognized killers of marine bacteria.</title>
        <authorList>
            <person name="Kauffman K.M."/>
            <person name="Hussain F.A."/>
            <person name="Yang J."/>
            <person name="Arevalo P."/>
            <person name="Brown J.M."/>
            <person name="Chang W.K."/>
            <person name="VanInsberghe D."/>
            <person name="Elsherbini J."/>
            <person name="Sharma R.S."/>
            <person name="Cutler M.B."/>
            <person name="Kelly L."/>
            <person name="Polz M.F."/>
        </authorList>
    </citation>
    <scope>NUCLEOTIDE SEQUENCE [LARGE SCALE GENOMIC DNA]</scope>
    <source>
        <strain evidence="1 2">10N.222.46.E12</strain>
    </source>
</reference>
<geneLocation type="plasmid" evidence="1 2">
    <name>unnamed2</name>
</geneLocation>
<name>A0ACD5G486_9VIBR</name>
<dbReference type="Proteomes" id="UP000235310">
    <property type="component" value="Plasmid unnamed2"/>
</dbReference>
<dbReference type="EMBL" id="CP170592">
    <property type="protein sequence ID" value="XNH96922.1"/>
    <property type="molecule type" value="Genomic_DNA"/>
</dbReference>
<accession>A0ACD5G486</accession>